<comment type="caution">
    <text evidence="1">The sequence shown here is derived from an EMBL/GenBank/DDBJ whole genome shotgun (WGS) entry which is preliminary data.</text>
</comment>
<gene>
    <name evidence="1" type="ORF">E2C01_101309</name>
</gene>
<keyword evidence="2" id="KW-1185">Reference proteome</keyword>
<sequence>MTVGTPGLENTWPGSRSTQSSLFACLEIPPASLFPPPLPPPFPLLPILAKVIKPQENSMGGSRVVA</sequence>
<accession>A0A5B7KEF6</accession>
<dbReference type="Proteomes" id="UP000324222">
    <property type="component" value="Unassembled WGS sequence"/>
</dbReference>
<dbReference type="AlphaFoldDB" id="A0A5B7KEF6"/>
<protein>
    <submittedName>
        <fullName evidence="1">Uncharacterized protein</fullName>
    </submittedName>
</protein>
<dbReference type="EMBL" id="VSRR010146638">
    <property type="protein sequence ID" value="MPD05560.1"/>
    <property type="molecule type" value="Genomic_DNA"/>
</dbReference>
<name>A0A5B7KEF6_PORTR</name>
<proteinExistence type="predicted"/>
<evidence type="ECO:0000313" key="1">
    <source>
        <dbReference type="EMBL" id="MPD05560.1"/>
    </source>
</evidence>
<evidence type="ECO:0000313" key="2">
    <source>
        <dbReference type="Proteomes" id="UP000324222"/>
    </source>
</evidence>
<organism evidence="1 2">
    <name type="scientific">Portunus trituberculatus</name>
    <name type="common">Swimming crab</name>
    <name type="synonym">Neptunus trituberculatus</name>
    <dbReference type="NCBI Taxonomy" id="210409"/>
    <lineage>
        <taxon>Eukaryota</taxon>
        <taxon>Metazoa</taxon>
        <taxon>Ecdysozoa</taxon>
        <taxon>Arthropoda</taxon>
        <taxon>Crustacea</taxon>
        <taxon>Multicrustacea</taxon>
        <taxon>Malacostraca</taxon>
        <taxon>Eumalacostraca</taxon>
        <taxon>Eucarida</taxon>
        <taxon>Decapoda</taxon>
        <taxon>Pleocyemata</taxon>
        <taxon>Brachyura</taxon>
        <taxon>Eubrachyura</taxon>
        <taxon>Portunoidea</taxon>
        <taxon>Portunidae</taxon>
        <taxon>Portuninae</taxon>
        <taxon>Portunus</taxon>
    </lineage>
</organism>
<reference evidence="1 2" key="1">
    <citation type="submission" date="2019-05" db="EMBL/GenBank/DDBJ databases">
        <title>Another draft genome of Portunus trituberculatus and its Hox gene families provides insights of decapod evolution.</title>
        <authorList>
            <person name="Jeong J.-H."/>
            <person name="Song I."/>
            <person name="Kim S."/>
            <person name="Choi T."/>
            <person name="Kim D."/>
            <person name="Ryu S."/>
            <person name="Kim W."/>
        </authorList>
    </citation>
    <scope>NUCLEOTIDE SEQUENCE [LARGE SCALE GENOMIC DNA]</scope>
    <source>
        <tissue evidence="1">Muscle</tissue>
    </source>
</reference>